<evidence type="ECO:0000313" key="2">
    <source>
        <dbReference type="EMBL" id="SHJ84350.1"/>
    </source>
</evidence>
<keyword evidence="3" id="KW-1185">Reference proteome</keyword>
<dbReference type="EMBL" id="FQYX01000044">
    <property type="protein sequence ID" value="SHJ84350.1"/>
    <property type="molecule type" value="Genomic_DNA"/>
</dbReference>
<protein>
    <submittedName>
        <fullName evidence="2">Uncharacterized protein</fullName>
    </submittedName>
</protein>
<proteinExistence type="predicted"/>
<evidence type="ECO:0000313" key="3">
    <source>
        <dbReference type="Proteomes" id="UP000184231"/>
    </source>
</evidence>
<evidence type="ECO:0000256" key="1">
    <source>
        <dbReference type="SAM" id="MobiDB-lite"/>
    </source>
</evidence>
<accession>A0A1M6MLU9</accession>
<dbReference type="RefSeq" id="WP_072765903.1">
    <property type="nucleotide sequence ID" value="NZ_FQYX01000044.1"/>
</dbReference>
<dbReference type="STRING" id="558155.SAMN04487911_1446"/>
<gene>
    <name evidence="2" type="ORF">SAMN04487911_1446</name>
</gene>
<organism evidence="2 3">
    <name type="scientific">Arenibacter nanhaiticus</name>
    <dbReference type="NCBI Taxonomy" id="558155"/>
    <lineage>
        <taxon>Bacteria</taxon>
        <taxon>Pseudomonadati</taxon>
        <taxon>Bacteroidota</taxon>
        <taxon>Flavobacteriia</taxon>
        <taxon>Flavobacteriales</taxon>
        <taxon>Flavobacteriaceae</taxon>
        <taxon>Arenibacter</taxon>
    </lineage>
</organism>
<reference evidence="2 3" key="1">
    <citation type="submission" date="2016-11" db="EMBL/GenBank/DDBJ databases">
        <authorList>
            <person name="Jaros S."/>
            <person name="Januszkiewicz K."/>
            <person name="Wedrychowicz H."/>
        </authorList>
    </citation>
    <scope>NUCLEOTIDE SEQUENCE [LARGE SCALE GENOMIC DNA]</scope>
    <source>
        <strain evidence="2 3">CGMCC 1.8863</strain>
    </source>
</reference>
<sequence length="64" mass="6888">MNAPHFINGKNEQDRDGNATTSIWRKRPGGELAIATAGSSNQRYTVPSVLGPGSFFIHGLSIVF</sequence>
<dbReference type="AlphaFoldDB" id="A0A1M6MLU9"/>
<dbReference type="Proteomes" id="UP000184231">
    <property type="component" value="Unassembled WGS sequence"/>
</dbReference>
<feature type="region of interest" description="Disordered" evidence="1">
    <location>
        <begin position="1"/>
        <end position="25"/>
    </location>
</feature>
<name>A0A1M6MLU9_9FLAO</name>